<dbReference type="PROSITE" id="PS50977">
    <property type="entry name" value="HTH_TETR_2"/>
    <property type="match status" value="1"/>
</dbReference>
<keyword evidence="2 4" id="KW-0238">DNA-binding</keyword>
<dbReference type="KEGG" id="git:C6V83_10855"/>
<dbReference type="InterPro" id="IPR009057">
    <property type="entry name" value="Homeodomain-like_sf"/>
</dbReference>
<dbReference type="InterPro" id="IPR050109">
    <property type="entry name" value="HTH-type_TetR-like_transc_reg"/>
</dbReference>
<keyword evidence="7" id="KW-1185">Reference proteome</keyword>
<dbReference type="AlphaFoldDB" id="A0A2S0KGC1"/>
<dbReference type="GO" id="GO:0003700">
    <property type="term" value="F:DNA-binding transcription factor activity"/>
    <property type="evidence" value="ECO:0007669"/>
    <property type="project" value="TreeGrafter"/>
</dbReference>
<keyword evidence="1" id="KW-0805">Transcription regulation</keyword>
<accession>A0A2S0KGC1</accession>
<evidence type="ECO:0000313" key="6">
    <source>
        <dbReference type="EMBL" id="AVM00696.1"/>
    </source>
</evidence>
<dbReference type="GO" id="GO:0000976">
    <property type="term" value="F:transcription cis-regulatory region binding"/>
    <property type="evidence" value="ECO:0007669"/>
    <property type="project" value="TreeGrafter"/>
</dbReference>
<evidence type="ECO:0000256" key="1">
    <source>
        <dbReference type="ARBA" id="ARBA00023015"/>
    </source>
</evidence>
<keyword evidence="3" id="KW-0804">Transcription</keyword>
<proteinExistence type="predicted"/>
<protein>
    <submittedName>
        <fullName evidence="6">TetR family transcriptional regulator</fullName>
    </submittedName>
</protein>
<reference evidence="6 7" key="1">
    <citation type="submission" date="2018-03" db="EMBL/GenBank/DDBJ databases">
        <title>Characteristics and genome of n-alkane degrading marine bacteria Gordonia iterans isolated from crude oil contaminated in Tae-an, South Korea.</title>
        <authorList>
            <person name="Lee S.-S."/>
            <person name="Kim H."/>
        </authorList>
    </citation>
    <scope>NUCLEOTIDE SEQUENCE [LARGE SCALE GENOMIC DNA]</scope>
    <source>
        <strain evidence="6 7">Co17</strain>
    </source>
</reference>
<feature type="domain" description="HTH tetR-type" evidence="5">
    <location>
        <begin position="19"/>
        <end position="79"/>
    </location>
</feature>
<evidence type="ECO:0000313" key="7">
    <source>
        <dbReference type="Proteomes" id="UP000239814"/>
    </source>
</evidence>
<dbReference type="Proteomes" id="UP000239814">
    <property type="component" value="Chromosome"/>
</dbReference>
<organism evidence="6 7">
    <name type="scientific">Gordonia iterans</name>
    <dbReference type="NCBI Taxonomy" id="1004901"/>
    <lineage>
        <taxon>Bacteria</taxon>
        <taxon>Bacillati</taxon>
        <taxon>Actinomycetota</taxon>
        <taxon>Actinomycetes</taxon>
        <taxon>Mycobacteriales</taxon>
        <taxon>Gordoniaceae</taxon>
        <taxon>Gordonia</taxon>
    </lineage>
</organism>
<dbReference type="OrthoDB" id="9796019at2"/>
<name>A0A2S0KGC1_9ACTN</name>
<dbReference type="Pfam" id="PF00440">
    <property type="entry name" value="TetR_N"/>
    <property type="match status" value="1"/>
</dbReference>
<evidence type="ECO:0000256" key="3">
    <source>
        <dbReference type="ARBA" id="ARBA00023163"/>
    </source>
</evidence>
<dbReference type="Pfam" id="PF16859">
    <property type="entry name" value="TetR_C_11"/>
    <property type="match status" value="1"/>
</dbReference>
<dbReference type="SUPFAM" id="SSF46689">
    <property type="entry name" value="Homeodomain-like"/>
    <property type="match status" value="1"/>
</dbReference>
<sequence>MADSDGSSSSRPRPGGRSARVVAAAHAAALEVLRDVGYDGLQLADVAKRAGVNKTTVYRRWPTKAALVGDLMAQFTRSAVATPDTGALQSDLELLLTEIADALEDRAVRAVLYAALAAGDSNDDILAARTGFWAERFARSGEIVERACLRGELPVGVDPRTFLEMASGPIYFRALFSDDDVDRRFIEEVAARIVRGYRAD</sequence>
<dbReference type="InterPro" id="IPR001647">
    <property type="entry name" value="HTH_TetR"/>
</dbReference>
<dbReference type="RefSeq" id="WP_105942412.1">
    <property type="nucleotide sequence ID" value="NZ_CP027433.1"/>
</dbReference>
<dbReference type="InterPro" id="IPR011075">
    <property type="entry name" value="TetR_C"/>
</dbReference>
<dbReference type="SUPFAM" id="SSF48498">
    <property type="entry name" value="Tetracyclin repressor-like, C-terminal domain"/>
    <property type="match status" value="1"/>
</dbReference>
<evidence type="ECO:0000259" key="5">
    <source>
        <dbReference type="PROSITE" id="PS50977"/>
    </source>
</evidence>
<dbReference type="PANTHER" id="PTHR30055">
    <property type="entry name" value="HTH-TYPE TRANSCRIPTIONAL REGULATOR RUTR"/>
    <property type="match status" value="1"/>
</dbReference>
<evidence type="ECO:0000256" key="2">
    <source>
        <dbReference type="ARBA" id="ARBA00023125"/>
    </source>
</evidence>
<gene>
    <name evidence="6" type="ORF">C6V83_10855</name>
</gene>
<dbReference type="Gene3D" id="1.10.10.60">
    <property type="entry name" value="Homeodomain-like"/>
    <property type="match status" value="1"/>
</dbReference>
<dbReference type="PANTHER" id="PTHR30055:SF148">
    <property type="entry name" value="TETR-FAMILY TRANSCRIPTIONAL REGULATOR"/>
    <property type="match status" value="1"/>
</dbReference>
<evidence type="ECO:0000256" key="4">
    <source>
        <dbReference type="PROSITE-ProRule" id="PRU00335"/>
    </source>
</evidence>
<dbReference type="EMBL" id="CP027433">
    <property type="protein sequence ID" value="AVM00696.1"/>
    <property type="molecule type" value="Genomic_DNA"/>
</dbReference>
<dbReference type="Gene3D" id="1.10.357.10">
    <property type="entry name" value="Tetracycline Repressor, domain 2"/>
    <property type="match status" value="1"/>
</dbReference>
<feature type="DNA-binding region" description="H-T-H motif" evidence="4">
    <location>
        <begin position="42"/>
        <end position="61"/>
    </location>
</feature>
<dbReference type="InterPro" id="IPR036271">
    <property type="entry name" value="Tet_transcr_reg_TetR-rel_C_sf"/>
</dbReference>